<evidence type="ECO:0000313" key="3">
    <source>
        <dbReference type="Proteomes" id="UP000619260"/>
    </source>
</evidence>
<evidence type="ECO:0000313" key="2">
    <source>
        <dbReference type="EMBL" id="GIJ50721.1"/>
    </source>
</evidence>
<keyword evidence="1" id="KW-0472">Membrane</keyword>
<feature type="transmembrane region" description="Helical" evidence="1">
    <location>
        <begin position="185"/>
        <end position="205"/>
    </location>
</feature>
<reference evidence="2" key="1">
    <citation type="submission" date="2021-01" db="EMBL/GenBank/DDBJ databases">
        <title>Whole genome shotgun sequence of Virgisporangium aliadipatigenens NBRC 105644.</title>
        <authorList>
            <person name="Komaki H."/>
            <person name="Tamura T."/>
        </authorList>
    </citation>
    <scope>NUCLEOTIDE SEQUENCE</scope>
    <source>
        <strain evidence="2">NBRC 105644</strain>
    </source>
</reference>
<sequence>MTYGTAETVERGGRGGLARLGWTVLAAVVALNLLNALAYPGNYRWWANFILMPGAVLVGLGVVPLRLPAAARYVLVWAGAVVLTAGLLLMFERMADLWAYMIVVPCLGPAGLLLVRSGDPSMRAAVRTGGGLGLVGALLGVMFLAIESGWVEFERLHWWSFFMAAAGAVAAVNGGWLLRQRRGGYWFSVAVLLLAFGTCGIMAALQEFSR</sequence>
<dbReference type="Proteomes" id="UP000619260">
    <property type="component" value="Unassembled WGS sequence"/>
</dbReference>
<comment type="caution">
    <text evidence="2">The sequence shown here is derived from an EMBL/GenBank/DDBJ whole genome shotgun (WGS) entry which is preliminary data.</text>
</comment>
<feature type="transmembrane region" description="Helical" evidence="1">
    <location>
        <begin position="97"/>
        <end position="115"/>
    </location>
</feature>
<name>A0A8J3YVT6_9ACTN</name>
<feature type="transmembrane region" description="Helical" evidence="1">
    <location>
        <begin position="158"/>
        <end position="178"/>
    </location>
</feature>
<dbReference type="AlphaFoldDB" id="A0A8J3YVT6"/>
<feature type="transmembrane region" description="Helical" evidence="1">
    <location>
        <begin position="124"/>
        <end position="146"/>
    </location>
</feature>
<accession>A0A8J3YVT6</accession>
<dbReference type="RefSeq" id="WP_203904148.1">
    <property type="nucleotide sequence ID" value="NZ_BOPF01000038.1"/>
</dbReference>
<feature type="transmembrane region" description="Helical" evidence="1">
    <location>
        <begin position="45"/>
        <end position="63"/>
    </location>
</feature>
<gene>
    <name evidence="2" type="ORF">Val02_76070</name>
</gene>
<keyword evidence="1" id="KW-0812">Transmembrane</keyword>
<proteinExistence type="predicted"/>
<evidence type="ECO:0000256" key="1">
    <source>
        <dbReference type="SAM" id="Phobius"/>
    </source>
</evidence>
<protein>
    <submittedName>
        <fullName evidence="2">Uncharacterized protein</fullName>
    </submittedName>
</protein>
<keyword evidence="1" id="KW-1133">Transmembrane helix</keyword>
<dbReference type="EMBL" id="BOPF01000038">
    <property type="protein sequence ID" value="GIJ50721.1"/>
    <property type="molecule type" value="Genomic_DNA"/>
</dbReference>
<keyword evidence="3" id="KW-1185">Reference proteome</keyword>
<organism evidence="2 3">
    <name type="scientific">Virgisporangium aliadipatigenens</name>
    <dbReference type="NCBI Taxonomy" id="741659"/>
    <lineage>
        <taxon>Bacteria</taxon>
        <taxon>Bacillati</taxon>
        <taxon>Actinomycetota</taxon>
        <taxon>Actinomycetes</taxon>
        <taxon>Micromonosporales</taxon>
        <taxon>Micromonosporaceae</taxon>
        <taxon>Virgisporangium</taxon>
    </lineage>
</organism>
<feature type="transmembrane region" description="Helical" evidence="1">
    <location>
        <begin position="70"/>
        <end position="91"/>
    </location>
</feature>
<feature type="transmembrane region" description="Helical" evidence="1">
    <location>
        <begin position="20"/>
        <end position="39"/>
    </location>
</feature>